<name>A0A6S5BYQ5_AERVE</name>
<evidence type="ECO:0000313" key="3">
    <source>
        <dbReference type="EMBL" id="BBR38044.1"/>
    </source>
</evidence>
<dbReference type="Proteomes" id="UP000515442">
    <property type="component" value="Chromosome"/>
</dbReference>
<proteinExistence type="predicted"/>
<dbReference type="GO" id="GO:0071111">
    <property type="term" value="F:cyclic-guanylate-specific phosphodiesterase activity"/>
    <property type="evidence" value="ECO:0007669"/>
    <property type="project" value="InterPro"/>
</dbReference>
<keyword evidence="1" id="KW-0812">Transmembrane</keyword>
<accession>A0A6S5BYQ5</accession>
<gene>
    <name evidence="3" type="ORF">WP3W19E03_05690</name>
</gene>
<dbReference type="InterPro" id="IPR001633">
    <property type="entry name" value="EAL_dom"/>
</dbReference>
<dbReference type="CDD" id="cd01948">
    <property type="entry name" value="EAL"/>
    <property type="match status" value="1"/>
</dbReference>
<dbReference type="InterPro" id="IPR035919">
    <property type="entry name" value="EAL_sf"/>
</dbReference>
<dbReference type="PANTHER" id="PTHR33121">
    <property type="entry name" value="CYCLIC DI-GMP PHOSPHODIESTERASE PDEF"/>
    <property type="match status" value="1"/>
</dbReference>
<dbReference type="Gene3D" id="3.20.20.450">
    <property type="entry name" value="EAL domain"/>
    <property type="match status" value="1"/>
</dbReference>
<feature type="domain" description="EAL" evidence="2">
    <location>
        <begin position="256"/>
        <end position="502"/>
    </location>
</feature>
<reference evidence="3 4" key="1">
    <citation type="submission" date="2019-12" db="EMBL/GenBank/DDBJ databases">
        <title>complete genome sequences of Aeromonas veronii str. WP3-W19-ESBL-03 isolated from wastewater treatment plant effluent.</title>
        <authorList>
            <person name="Sekizuka T."/>
            <person name="Itokawa K."/>
            <person name="Yatsu K."/>
            <person name="Inamine Y."/>
            <person name="Kuroda M."/>
        </authorList>
    </citation>
    <scope>NUCLEOTIDE SEQUENCE [LARGE SCALE GENOMIC DNA]</scope>
    <source>
        <strain evidence="3 4">WP3-W19-ESBL-03</strain>
    </source>
</reference>
<evidence type="ECO:0000256" key="1">
    <source>
        <dbReference type="SAM" id="Phobius"/>
    </source>
</evidence>
<dbReference type="InterPro" id="IPR050706">
    <property type="entry name" value="Cyclic-di-GMP_PDE-like"/>
</dbReference>
<protein>
    <submittedName>
        <fullName evidence="3">Diguanylate phosphodiesterase</fullName>
    </submittedName>
</protein>
<dbReference type="SMART" id="SM00052">
    <property type="entry name" value="EAL"/>
    <property type="match status" value="1"/>
</dbReference>
<dbReference type="AlphaFoldDB" id="A0A6S5BYQ5"/>
<dbReference type="SUPFAM" id="SSF141868">
    <property type="entry name" value="EAL domain-like"/>
    <property type="match status" value="1"/>
</dbReference>
<feature type="transmembrane region" description="Helical" evidence="1">
    <location>
        <begin position="233"/>
        <end position="252"/>
    </location>
</feature>
<evidence type="ECO:0000313" key="4">
    <source>
        <dbReference type="Proteomes" id="UP000515442"/>
    </source>
</evidence>
<dbReference type="Pfam" id="PF00563">
    <property type="entry name" value="EAL"/>
    <property type="match status" value="1"/>
</dbReference>
<dbReference type="EMBL" id="AP022038">
    <property type="protein sequence ID" value="BBR38044.1"/>
    <property type="molecule type" value="Genomic_DNA"/>
</dbReference>
<dbReference type="PANTHER" id="PTHR33121:SF56">
    <property type="entry name" value="SIGNALLING PROTEIN WITH EAL AND C2 DOMAINS"/>
    <property type="match status" value="1"/>
</dbReference>
<organism evidence="3 4">
    <name type="scientific">Aeromonas veronii</name>
    <dbReference type="NCBI Taxonomy" id="654"/>
    <lineage>
        <taxon>Bacteria</taxon>
        <taxon>Pseudomonadati</taxon>
        <taxon>Pseudomonadota</taxon>
        <taxon>Gammaproteobacteria</taxon>
        <taxon>Aeromonadales</taxon>
        <taxon>Aeromonadaceae</taxon>
        <taxon>Aeromonas</taxon>
    </lineage>
</organism>
<keyword evidence="1" id="KW-0472">Membrane</keyword>
<evidence type="ECO:0000259" key="2">
    <source>
        <dbReference type="PROSITE" id="PS50883"/>
    </source>
</evidence>
<keyword evidence="1" id="KW-1133">Transmembrane helix</keyword>
<dbReference type="PROSITE" id="PS50883">
    <property type="entry name" value="EAL"/>
    <property type="match status" value="1"/>
</dbReference>
<sequence length="509" mass="57388">MLRISSVWISLLLFTLPIVASQSLGLWLAKPLANYLLEQKVAEIKQALEERHKELDTALTEQLAQFDFDCGPTDMALLRDPRYYSAHIRLQGLTLASGASCSSLGPGLPIVITNYQDDIRLGNFGLTATPAKFNTEQELVAYYQSGENIAYWVLDNSWSHQLLQHPCANCFYLEFSEQDPEVTTTYFPRGDKTIKSEEGRRSMSFTDPAVLTRQTVWAGKALNQYALQQVRLYGLWAGTLLGVVLTTGYWLLRNYRRSLKGLLQAGLARQQFIPFYQPVVDSQSGQVVGFEALLRWQRGNELIPPGTFIDYAEEQDLILPMTSQLLEKVIADLPQLAPNQWVSVNIVAAHLEQSHLHDLLQRHQWPSPARLTFELTERKPIIDIGAASNQISALQAKGYHFKLDDFGTGYGGFAYLQSLGIRQIKIDKMFVDTIGTDDLKRSVLDATIAFGRESGMEMIAEGAERQEQVDYLQRHGVHLIQGYVYAAPMPLNKLTLWLLAWQQHHSKAA</sequence>